<dbReference type="VEuPathDB" id="TriTrypDB:LMJFC_130018200"/>
<dbReference type="Proteomes" id="UP000000542">
    <property type="component" value="Chromosome 13"/>
</dbReference>
<keyword evidence="2" id="KW-1133">Transmembrane helix</keyword>
<protein>
    <recommendedName>
        <fullName evidence="5">Transmembrane protein</fullName>
    </recommendedName>
</protein>
<dbReference type="OMA" id="SWVQNNW"/>
<accession>Q4QG29</accession>
<organism evidence="3 4">
    <name type="scientific">Leishmania major</name>
    <dbReference type="NCBI Taxonomy" id="5664"/>
    <lineage>
        <taxon>Eukaryota</taxon>
        <taxon>Discoba</taxon>
        <taxon>Euglenozoa</taxon>
        <taxon>Kinetoplastea</taxon>
        <taxon>Metakinetoplastina</taxon>
        <taxon>Trypanosomatida</taxon>
        <taxon>Trypanosomatidae</taxon>
        <taxon>Leishmaniinae</taxon>
        <taxon>Leishmania</taxon>
    </lineage>
</organism>
<dbReference type="AlphaFoldDB" id="Q4QG29"/>
<evidence type="ECO:0000313" key="4">
    <source>
        <dbReference type="Proteomes" id="UP000000542"/>
    </source>
</evidence>
<keyword evidence="2" id="KW-0812">Transmembrane</keyword>
<sequence length="217" mass="24165">MQSHPPAPTPTPSSFATQLCEVQHTRPHDRPGTHLNNLQVQRKEAATPVRQSANHHRHTRTHFGKRAKMSGLEKKDIISTPVPFPTIPIHAVPRSKRSWVQNNWWVLLTIECLVLFAAFAALLAYYLFYVRTPGKRLLEDKVGKDGLSHYSSEFSSRSSSAELKESRASKCSTTTKRSFAENAAGGTADSSKSHRSMPEVVSAQSQHSKTTGSHKRD</sequence>
<dbReference type="EMBL" id="FR796409">
    <property type="protein sequence ID" value="CAJ03056.1"/>
    <property type="molecule type" value="Genomic_DNA"/>
</dbReference>
<gene>
    <name evidence="3" type="ORF">LMJF_13_1250</name>
</gene>
<dbReference type="HOGENOM" id="CLU_1274398_0_0_1"/>
<feature type="compositionally biased region" description="Polar residues" evidence="1">
    <location>
        <begin position="202"/>
        <end position="211"/>
    </location>
</feature>
<proteinExistence type="predicted"/>
<reference evidence="3 4" key="2">
    <citation type="journal article" date="2011" name="Genome Res.">
        <title>Chromosome and gene copy number variation allow major structural change between species and strains of Leishmania.</title>
        <authorList>
            <person name="Rogers M.B."/>
            <person name="Hilley J.D."/>
            <person name="Dickens N.J."/>
            <person name="Wilkes J."/>
            <person name="Bates P.A."/>
            <person name="Depledge D.P."/>
            <person name="Harris D."/>
            <person name="Her Y."/>
            <person name="Herzyk P."/>
            <person name="Imamura H."/>
            <person name="Otto T.D."/>
            <person name="Sanders M."/>
            <person name="Seeger K."/>
            <person name="Dujardin J.C."/>
            <person name="Berriman M."/>
            <person name="Smith D.F."/>
            <person name="Hertz-Fowler C."/>
            <person name="Mottram J.C."/>
        </authorList>
    </citation>
    <scope>NUCLEOTIDE SEQUENCE [LARGE SCALE GENOMIC DNA]</scope>
    <source>
        <strain evidence="4">MHOM/IL/81/Friedlin</strain>
    </source>
</reference>
<dbReference type="KEGG" id="lma:LMJF_13_1250"/>
<dbReference type="eggNOG" id="ENOG502SP8W">
    <property type="taxonomic scope" value="Eukaryota"/>
</dbReference>
<dbReference type="InParanoid" id="Q4QG29"/>
<name>Q4QG29_LEIMA</name>
<feature type="transmembrane region" description="Helical" evidence="2">
    <location>
        <begin position="104"/>
        <end position="128"/>
    </location>
</feature>
<evidence type="ECO:0000313" key="3">
    <source>
        <dbReference type="EMBL" id="CAJ03056.1"/>
    </source>
</evidence>
<evidence type="ECO:0000256" key="1">
    <source>
        <dbReference type="SAM" id="MobiDB-lite"/>
    </source>
</evidence>
<dbReference type="VEuPathDB" id="TriTrypDB:LMJLV39_130016700"/>
<feature type="compositionally biased region" description="Basic residues" evidence="1">
    <location>
        <begin position="53"/>
        <end position="67"/>
    </location>
</feature>
<feature type="region of interest" description="Disordered" evidence="1">
    <location>
        <begin position="159"/>
        <end position="217"/>
    </location>
</feature>
<reference evidence="3 4" key="1">
    <citation type="journal article" date="2005" name="Science">
        <title>The genome of the kinetoplastid parasite, Leishmania major.</title>
        <authorList>
            <person name="Ivens A.C."/>
            <person name="Peacock C.S."/>
            <person name="Worthey E.A."/>
            <person name="Murphy L."/>
            <person name="Aggarwal G."/>
            <person name="Berriman M."/>
            <person name="Sisk E."/>
            <person name="Rajandream M.A."/>
            <person name="Adlem E."/>
            <person name="Aert R."/>
            <person name="Anupama A."/>
            <person name="Apostolou Z."/>
            <person name="Attipoe P."/>
            <person name="Bason N."/>
            <person name="Bauser C."/>
            <person name="Beck A."/>
            <person name="Beverley S.M."/>
            <person name="Bianchettin G."/>
            <person name="Borzym K."/>
            <person name="Bothe G."/>
            <person name="Bruschi C.V."/>
            <person name="Collins M."/>
            <person name="Cadag E."/>
            <person name="Ciarloni L."/>
            <person name="Clayton C."/>
            <person name="Coulson R.M."/>
            <person name="Cronin A."/>
            <person name="Cruz A.K."/>
            <person name="Davies R.M."/>
            <person name="De Gaudenzi J."/>
            <person name="Dobson D.E."/>
            <person name="Duesterhoeft A."/>
            <person name="Fazelina G."/>
            <person name="Fosker N."/>
            <person name="Frasch A.C."/>
            <person name="Fraser A."/>
            <person name="Fuchs M."/>
            <person name="Gabel C."/>
            <person name="Goble A."/>
            <person name="Goffeau A."/>
            <person name="Harris D."/>
            <person name="Hertz-Fowler C."/>
            <person name="Hilbert H."/>
            <person name="Horn D."/>
            <person name="Huang Y."/>
            <person name="Klages S."/>
            <person name="Knights A."/>
            <person name="Kube M."/>
            <person name="Larke N."/>
            <person name="Litvin L."/>
            <person name="Lord A."/>
            <person name="Louie T."/>
            <person name="Marra M."/>
            <person name="Masuy D."/>
            <person name="Matthews K."/>
            <person name="Michaeli S."/>
            <person name="Mottram J.C."/>
            <person name="Muller-Auer S."/>
            <person name="Munden H."/>
            <person name="Nelson S."/>
            <person name="Norbertczak H."/>
            <person name="Oliver K."/>
            <person name="O'neil S."/>
            <person name="Pentony M."/>
            <person name="Pohl T.M."/>
            <person name="Price C."/>
            <person name="Purnelle B."/>
            <person name="Quail M.A."/>
            <person name="Rabbinowitsch E."/>
            <person name="Reinhardt R."/>
            <person name="Rieger M."/>
            <person name="Rinta J."/>
            <person name="Robben J."/>
            <person name="Robertson L."/>
            <person name="Ruiz J.C."/>
            <person name="Rutter S."/>
            <person name="Saunders D."/>
            <person name="Schafer M."/>
            <person name="Schein J."/>
            <person name="Schwartz D.C."/>
            <person name="Seeger K."/>
            <person name="Seyler A."/>
            <person name="Sharp S."/>
            <person name="Shin H."/>
            <person name="Sivam D."/>
            <person name="Squares R."/>
            <person name="Squares S."/>
            <person name="Tosato V."/>
            <person name="Vogt C."/>
            <person name="Volckaert G."/>
            <person name="Wambutt R."/>
            <person name="Warren T."/>
            <person name="Wedler H."/>
            <person name="Woodward J."/>
            <person name="Zhou S."/>
            <person name="Zimmermann W."/>
            <person name="Smith D.F."/>
            <person name="Blackwell J.M."/>
            <person name="Stuart K.D."/>
            <person name="Barrell B."/>
            <person name="Myler P.J."/>
        </authorList>
    </citation>
    <scope>NUCLEOTIDE SEQUENCE [LARGE SCALE GENOMIC DNA]</scope>
    <source>
        <strain evidence="4">MHOM/IL/81/Friedlin</strain>
    </source>
</reference>
<keyword evidence="2" id="KW-0472">Membrane</keyword>
<dbReference type="VEuPathDB" id="TriTrypDB:LmjF.13.1250"/>
<evidence type="ECO:0000256" key="2">
    <source>
        <dbReference type="SAM" id="Phobius"/>
    </source>
</evidence>
<evidence type="ECO:0008006" key="5">
    <source>
        <dbReference type="Google" id="ProtNLM"/>
    </source>
</evidence>
<dbReference type="RefSeq" id="XP_001681869.1">
    <property type="nucleotide sequence ID" value="XM_001681817.1"/>
</dbReference>
<keyword evidence="4" id="KW-1185">Reference proteome</keyword>
<dbReference type="GeneID" id="5650154"/>
<feature type="region of interest" description="Disordered" evidence="1">
    <location>
        <begin position="42"/>
        <end position="67"/>
    </location>
</feature>
<dbReference type="VEuPathDB" id="TriTrypDB:LMJSD75_130016700"/>